<dbReference type="InterPro" id="IPR041916">
    <property type="entry name" value="Anti_sigma_zinc_sf"/>
</dbReference>
<dbReference type="PROSITE" id="PS50011">
    <property type="entry name" value="PROTEIN_KINASE_DOM"/>
    <property type="match status" value="1"/>
</dbReference>
<evidence type="ECO:0000256" key="2">
    <source>
        <dbReference type="ARBA" id="ARBA00022741"/>
    </source>
</evidence>
<protein>
    <submittedName>
        <fullName evidence="8">Serine/threonine-protein kinase PknB</fullName>
        <ecNumber evidence="8">2.7.11.1</ecNumber>
    </submittedName>
</protein>
<keyword evidence="1 8" id="KW-0808">Transferase</keyword>
<keyword evidence="9" id="KW-1185">Reference proteome</keyword>
<evidence type="ECO:0000313" key="8">
    <source>
        <dbReference type="EMBL" id="APZ90638.1"/>
    </source>
</evidence>
<proteinExistence type="predicted"/>
<feature type="binding site" evidence="5">
    <location>
        <position position="132"/>
    </location>
    <ligand>
        <name>ATP</name>
        <dbReference type="ChEBI" id="CHEBI:30616"/>
    </ligand>
</feature>
<name>A0A1P8W9A4_9PLAN</name>
<evidence type="ECO:0000256" key="3">
    <source>
        <dbReference type="ARBA" id="ARBA00022777"/>
    </source>
</evidence>
<dbReference type="Pfam" id="PF00069">
    <property type="entry name" value="Pkinase"/>
    <property type="match status" value="1"/>
</dbReference>
<reference evidence="8 9" key="1">
    <citation type="journal article" date="2016" name="Front. Microbiol.">
        <title>Fuerstia marisgermanicae gen. nov., sp. nov., an Unusual Member of the Phylum Planctomycetes from the German Wadden Sea.</title>
        <authorList>
            <person name="Kohn T."/>
            <person name="Heuer A."/>
            <person name="Jogler M."/>
            <person name="Vollmers J."/>
            <person name="Boedeker C."/>
            <person name="Bunk B."/>
            <person name="Rast P."/>
            <person name="Borchert D."/>
            <person name="Glockner I."/>
            <person name="Freese H.M."/>
            <person name="Klenk H.P."/>
            <person name="Overmann J."/>
            <person name="Kaster A.K."/>
            <person name="Rohde M."/>
            <person name="Wiegand S."/>
            <person name="Jogler C."/>
        </authorList>
    </citation>
    <scope>NUCLEOTIDE SEQUENCE [LARGE SCALE GENOMIC DNA]</scope>
    <source>
        <strain evidence="8 9">NH11</strain>
    </source>
</reference>
<evidence type="ECO:0000256" key="4">
    <source>
        <dbReference type="ARBA" id="ARBA00022840"/>
    </source>
</evidence>
<dbReference type="AlphaFoldDB" id="A0A1P8W9A4"/>
<dbReference type="Proteomes" id="UP000187735">
    <property type="component" value="Chromosome"/>
</dbReference>
<dbReference type="GO" id="GO:0004674">
    <property type="term" value="F:protein serine/threonine kinase activity"/>
    <property type="evidence" value="ECO:0007669"/>
    <property type="project" value="UniProtKB-EC"/>
</dbReference>
<keyword evidence="2 5" id="KW-0547">Nucleotide-binding</keyword>
<dbReference type="SUPFAM" id="SSF52047">
    <property type="entry name" value="RNI-like"/>
    <property type="match status" value="1"/>
</dbReference>
<keyword evidence="4 5" id="KW-0067">ATP-binding</keyword>
<feature type="compositionally biased region" description="Polar residues" evidence="6">
    <location>
        <begin position="423"/>
        <end position="433"/>
    </location>
</feature>
<feature type="domain" description="Protein kinase" evidence="7">
    <location>
        <begin position="103"/>
        <end position="397"/>
    </location>
</feature>
<dbReference type="CDD" id="cd14014">
    <property type="entry name" value="STKc_PknB_like"/>
    <property type="match status" value="1"/>
</dbReference>
<dbReference type="SUPFAM" id="SSF56112">
    <property type="entry name" value="Protein kinase-like (PK-like)"/>
    <property type="match status" value="1"/>
</dbReference>
<dbReference type="InterPro" id="IPR000719">
    <property type="entry name" value="Prot_kinase_dom"/>
</dbReference>
<dbReference type="Gene3D" id="3.30.200.20">
    <property type="entry name" value="Phosphorylase Kinase, domain 1"/>
    <property type="match status" value="1"/>
</dbReference>
<dbReference type="EC" id="2.7.11.1" evidence="8"/>
<dbReference type="SMART" id="SM00220">
    <property type="entry name" value="S_TKc"/>
    <property type="match status" value="1"/>
</dbReference>
<evidence type="ECO:0000256" key="1">
    <source>
        <dbReference type="ARBA" id="ARBA00022679"/>
    </source>
</evidence>
<dbReference type="Gene3D" id="3.80.10.10">
    <property type="entry name" value="Ribonuclease Inhibitor"/>
    <property type="match status" value="2"/>
</dbReference>
<dbReference type="EMBL" id="CP017641">
    <property type="protein sequence ID" value="APZ90638.1"/>
    <property type="molecule type" value="Genomic_DNA"/>
</dbReference>
<dbReference type="InterPro" id="IPR017441">
    <property type="entry name" value="Protein_kinase_ATP_BS"/>
</dbReference>
<dbReference type="PROSITE" id="PS00107">
    <property type="entry name" value="PROTEIN_KINASE_ATP"/>
    <property type="match status" value="1"/>
</dbReference>
<dbReference type="InterPro" id="IPR032675">
    <property type="entry name" value="LRR_dom_sf"/>
</dbReference>
<evidence type="ECO:0000259" key="7">
    <source>
        <dbReference type="PROSITE" id="PS50011"/>
    </source>
</evidence>
<evidence type="ECO:0000256" key="6">
    <source>
        <dbReference type="SAM" id="MobiDB-lite"/>
    </source>
</evidence>
<dbReference type="InterPro" id="IPR008271">
    <property type="entry name" value="Ser/Thr_kinase_AS"/>
</dbReference>
<evidence type="ECO:0000256" key="5">
    <source>
        <dbReference type="PROSITE-ProRule" id="PRU10141"/>
    </source>
</evidence>
<dbReference type="InterPro" id="IPR011009">
    <property type="entry name" value="Kinase-like_dom_sf"/>
</dbReference>
<dbReference type="STRING" id="1891926.Fuma_00219"/>
<dbReference type="RefSeq" id="WP_077022504.1">
    <property type="nucleotide sequence ID" value="NZ_CP017641.1"/>
</dbReference>
<gene>
    <name evidence="8" type="primary">pknB_1</name>
    <name evidence="8" type="ORF">Fuma_00219</name>
</gene>
<accession>A0A1P8W9A4</accession>
<feature type="region of interest" description="Disordered" evidence="6">
    <location>
        <begin position="411"/>
        <end position="440"/>
    </location>
</feature>
<dbReference type="GO" id="GO:0005524">
    <property type="term" value="F:ATP binding"/>
    <property type="evidence" value="ECO:0007669"/>
    <property type="project" value="UniProtKB-UniRule"/>
</dbReference>
<evidence type="ECO:0000313" key="9">
    <source>
        <dbReference type="Proteomes" id="UP000187735"/>
    </source>
</evidence>
<dbReference type="PANTHER" id="PTHR43289">
    <property type="entry name" value="MITOGEN-ACTIVATED PROTEIN KINASE KINASE KINASE 20-RELATED"/>
    <property type="match status" value="1"/>
</dbReference>
<organism evidence="8 9">
    <name type="scientific">Fuerstiella marisgermanici</name>
    <dbReference type="NCBI Taxonomy" id="1891926"/>
    <lineage>
        <taxon>Bacteria</taxon>
        <taxon>Pseudomonadati</taxon>
        <taxon>Planctomycetota</taxon>
        <taxon>Planctomycetia</taxon>
        <taxon>Planctomycetales</taxon>
        <taxon>Planctomycetaceae</taxon>
        <taxon>Fuerstiella</taxon>
    </lineage>
</organism>
<dbReference type="Gene3D" id="1.10.10.1320">
    <property type="entry name" value="Anti-sigma factor, zinc-finger domain"/>
    <property type="match status" value="1"/>
</dbReference>
<keyword evidence="3 8" id="KW-0418">Kinase</keyword>
<dbReference type="PROSITE" id="PS00108">
    <property type="entry name" value="PROTEIN_KINASE_ST"/>
    <property type="match status" value="1"/>
</dbReference>
<dbReference type="Gene3D" id="1.10.510.10">
    <property type="entry name" value="Transferase(Phosphotransferase) domain 1"/>
    <property type="match status" value="1"/>
</dbReference>
<dbReference type="OrthoDB" id="6111975at2"/>
<dbReference type="PANTHER" id="PTHR43289:SF6">
    <property type="entry name" value="SERINE_THREONINE-PROTEIN KINASE NEKL-3"/>
    <property type="match status" value="1"/>
</dbReference>
<dbReference type="KEGG" id="fmr:Fuma_00219"/>
<sequence>MSPENCPDEPTIARFAHGLLAEDEAESVVSHIETCAACGVTVEVHARNGDDLIKQLRHASHHDLPPDPDCDRTLGRLREVDVANVLSHKGEDEATAPERIRDYQIVEKLGEGGMGVVFKALHTRMDRTVAIKILSQRHLSRPDRVKRFEREVKAIARLEHPNIVRATDAGEEDGLPFLVMEFVDGADLSSIVRQDGPLPVAEACEVIRQAAVGLQFAHDQGLIHRDVKPSNLILSPTSPEHAGGSSGAGGAAVVKILDLGLARLRSDAATGKETQATEAGDTTEYSAELTRDGLIVGTIDYMAPEQARDGGIADERSDIYSLGCTFYFLLTGQPPFRDDQKGAMTRTLARHQSEAPRPLSDFRRDVPPVVDAVVTRMMDKQPVDRYGAMAEVAASLADTADTADLMRLQNPQKSNAAPRPASRRNSQPATHQGRTGKGRHSGWRRFGLIVMLALFGGAAWFGVTTRKVDVGHGTMEVQFDDNAFEGTVVGETLTLKSLQTGKQQTLKLTAQKTSAPLAPGTYEISVTTDSGLEIVGGPQLTIKTGESHQVVVRYLPTPKPPDAHRRAANRILELTGSTVTVRVAEQEPKLIARPEDLPVKDFELWGLYAMGTEFTNEDAKLLSGLTSLRSLVFYHTAINDDALRAFAQFHRCNYMALAECPVTSAGVIPLVRALRGITHLNVDTTGVGADLVPEVAKCESLQWLGLPSTISVTELQPLSKLKNPIHLRYYAPLKDGDLNLLTKLPLDFVALNALNLTGEGFTHLKSSPTLTSLGLKDGAGVTATSLRDLKSWPALRRLEFSNCDLTGEKLAALSEVRQLQTLQTLQINADSLSSEDLANLKDLPELTTLYLFNAGLSNPDITALKKLLKGCQVITK</sequence>